<evidence type="ECO:0000256" key="7">
    <source>
        <dbReference type="ARBA" id="ARBA00023310"/>
    </source>
</evidence>
<dbReference type="GO" id="GO:0005886">
    <property type="term" value="C:plasma membrane"/>
    <property type="evidence" value="ECO:0007669"/>
    <property type="project" value="UniProtKB-SubCell"/>
</dbReference>
<dbReference type="EMBL" id="LSQZ01000064">
    <property type="protein sequence ID" value="KXI11750.1"/>
    <property type="molecule type" value="Genomic_DNA"/>
</dbReference>
<dbReference type="eggNOG" id="COG0712">
    <property type="taxonomic scope" value="Bacteria"/>
</dbReference>
<evidence type="ECO:0000256" key="6">
    <source>
        <dbReference type="ARBA" id="ARBA00023196"/>
    </source>
</evidence>
<protein>
    <recommendedName>
        <fullName evidence="8">ATP synthase subunit delta</fullName>
    </recommendedName>
    <alternativeName>
        <fullName evidence="8">ATP synthase F(1) sector subunit delta</fullName>
    </alternativeName>
    <alternativeName>
        <fullName evidence="8">F-type ATPase subunit delta</fullName>
        <shortName evidence="8">F-ATPase subunit delta</shortName>
    </alternativeName>
</protein>
<evidence type="ECO:0000256" key="1">
    <source>
        <dbReference type="ARBA" id="ARBA00004370"/>
    </source>
</evidence>
<comment type="similarity">
    <text evidence="8">Belongs to the ATPase delta chain family.</text>
</comment>
<dbReference type="SUPFAM" id="SSF47928">
    <property type="entry name" value="N-terminal domain of the delta subunit of the F1F0-ATP synthase"/>
    <property type="match status" value="1"/>
</dbReference>
<evidence type="ECO:0000256" key="3">
    <source>
        <dbReference type="ARBA" id="ARBA00022781"/>
    </source>
</evidence>
<dbReference type="Pfam" id="PF00213">
    <property type="entry name" value="OSCP"/>
    <property type="match status" value="1"/>
</dbReference>
<sequence length="180" mass="20226">MINQVAKRYAEALFDLADEQNIVSDMYSEIADLNKVIKENDNLYDVLRSPFVKPEEKKNLVDGLFKGRVSDYSVNFLKVLIDNQRVTELDGVVMAYKGLFNEKNNVAEGTVTTVVALEPEKISELEQKLSAIYNKSVKLENIIDEDILGGVLVRIGNEEIDGSVKSRLRDLKNSLSNLIS</sequence>
<dbReference type="PATRIC" id="fig|1261.3.peg.1759"/>
<reference evidence="9 10" key="1">
    <citation type="submission" date="2016-02" db="EMBL/GenBank/DDBJ databases">
        <authorList>
            <person name="Wen L."/>
            <person name="He K."/>
            <person name="Yang H."/>
        </authorList>
    </citation>
    <scope>NUCLEOTIDE SEQUENCE [LARGE SCALE GENOMIC DNA]</scope>
    <source>
        <strain evidence="9 10">MJR8628A</strain>
    </source>
</reference>
<dbReference type="InterPro" id="IPR020781">
    <property type="entry name" value="ATPase_OSCP/d_CS"/>
</dbReference>
<dbReference type="GO" id="GO:0045259">
    <property type="term" value="C:proton-transporting ATP synthase complex"/>
    <property type="evidence" value="ECO:0007669"/>
    <property type="project" value="UniProtKB-KW"/>
</dbReference>
<keyword evidence="3 8" id="KW-0375">Hydrogen ion transport</keyword>
<dbReference type="STRING" id="1261.HMPREF3195_01243"/>
<dbReference type="InterPro" id="IPR026015">
    <property type="entry name" value="ATP_synth_OSCP/delta_N_sf"/>
</dbReference>
<dbReference type="PROSITE" id="PS00389">
    <property type="entry name" value="ATPASE_DELTA"/>
    <property type="match status" value="1"/>
</dbReference>
<dbReference type="HAMAP" id="MF_01416">
    <property type="entry name" value="ATP_synth_delta_bact"/>
    <property type="match status" value="1"/>
</dbReference>
<dbReference type="NCBIfam" id="NF009975">
    <property type="entry name" value="PRK13436.1"/>
    <property type="match status" value="1"/>
</dbReference>
<evidence type="ECO:0000256" key="8">
    <source>
        <dbReference type="HAMAP-Rule" id="MF_01416"/>
    </source>
</evidence>
<evidence type="ECO:0000256" key="4">
    <source>
        <dbReference type="ARBA" id="ARBA00023065"/>
    </source>
</evidence>
<dbReference type="Proteomes" id="UP000070326">
    <property type="component" value="Unassembled WGS sequence"/>
</dbReference>
<dbReference type="Gene3D" id="1.10.520.20">
    <property type="entry name" value="N-terminal domain of the delta subunit of the F1F0-ATP synthase"/>
    <property type="match status" value="1"/>
</dbReference>
<dbReference type="PANTHER" id="PTHR11910">
    <property type="entry name" value="ATP SYNTHASE DELTA CHAIN"/>
    <property type="match status" value="1"/>
</dbReference>
<comment type="function">
    <text evidence="8">This protein is part of the stalk that links CF(0) to CF(1). It either transmits conformational changes from CF(0) to CF(1) or is implicated in proton conduction.</text>
</comment>
<comment type="subcellular location">
    <subcellularLocation>
        <location evidence="8">Cell membrane</location>
        <topology evidence="8">Peripheral membrane protein</topology>
    </subcellularLocation>
    <subcellularLocation>
        <location evidence="1">Membrane</location>
    </subcellularLocation>
</comment>
<keyword evidence="7 8" id="KW-0066">ATP synthesis</keyword>
<dbReference type="NCBIfam" id="NF004403">
    <property type="entry name" value="PRK05758.2-4"/>
    <property type="match status" value="1"/>
</dbReference>
<dbReference type="AlphaFoldDB" id="A0A135YQU6"/>
<evidence type="ECO:0000313" key="9">
    <source>
        <dbReference type="EMBL" id="KXI11750.1"/>
    </source>
</evidence>
<dbReference type="GO" id="GO:0046933">
    <property type="term" value="F:proton-transporting ATP synthase activity, rotational mechanism"/>
    <property type="evidence" value="ECO:0007669"/>
    <property type="project" value="UniProtKB-UniRule"/>
</dbReference>
<accession>A0A135YQU6</accession>
<keyword evidence="6 8" id="KW-0139">CF(1)</keyword>
<keyword evidence="2 8" id="KW-0813">Transport</keyword>
<keyword evidence="5 8" id="KW-0472">Membrane</keyword>
<dbReference type="GeneID" id="79842886"/>
<evidence type="ECO:0000313" key="10">
    <source>
        <dbReference type="Proteomes" id="UP000070326"/>
    </source>
</evidence>
<organism evidence="9 10">
    <name type="scientific">Peptostreptococcus anaerobius</name>
    <dbReference type="NCBI Taxonomy" id="1261"/>
    <lineage>
        <taxon>Bacteria</taxon>
        <taxon>Bacillati</taxon>
        <taxon>Bacillota</taxon>
        <taxon>Clostridia</taxon>
        <taxon>Peptostreptococcales</taxon>
        <taxon>Peptostreptococcaceae</taxon>
        <taxon>Peptostreptococcus</taxon>
    </lineage>
</organism>
<proteinExistence type="inferred from homology"/>
<keyword evidence="4 8" id="KW-0406">Ion transport</keyword>
<dbReference type="PRINTS" id="PR00125">
    <property type="entry name" value="ATPASEDELTA"/>
</dbReference>
<comment type="function">
    <text evidence="8">F(1)F(0) ATP synthase produces ATP from ADP in the presence of a proton or sodium gradient. F-type ATPases consist of two structural domains, F(1) containing the extramembraneous catalytic core and F(0) containing the membrane proton channel, linked together by a central stalk and a peripheral stalk. During catalysis, ATP synthesis in the catalytic domain of F(1) is coupled via a rotary mechanism of the central stalk subunits to proton translocation.</text>
</comment>
<name>A0A135YQU6_9FIRM</name>
<evidence type="ECO:0000256" key="5">
    <source>
        <dbReference type="ARBA" id="ARBA00023136"/>
    </source>
</evidence>
<keyword evidence="8" id="KW-1003">Cell membrane</keyword>
<evidence type="ECO:0000256" key="2">
    <source>
        <dbReference type="ARBA" id="ARBA00022448"/>
    </source>
</evidence>
<comment type="caution">
    <text evidence="9">The sequence shown here is derived from an EMBL/GenBank/DDBJ whole genome shotgun (WGS) entry which is preliminary data.</text>
</comment>
<dbReference type="RefSeq" id="WP_004167085.1">
    <property type="nucleotide sequence ID" value="NZ_CAMPYD010000004.1"/>
</dbReference>
<dbReference type="InterPro" id="IPR000711">
    <property type="entry name" value="ATPase_OSCP/dsu"/>
</dbReference>
<gene>
    <name evidence="8" type="primary">atpH</name>
    <name evidence="9" type="ORF">HMPREF3195_01243</name>
</gene>
<dbReference type="NCBIfam" id="TIGR01145">
    <property type="entry name" value="ATP_synt_delta"/>
    <property type="match status" value="1"/>
</dbReference>